<dbReference type="AlphaFoldDB" id="F0SD95"/>
<dbReference type="OrthoDB" id="9815923at2"/>
<dbReference type="PANTHER" id="PTHR43630">
    <property type="entry name" value="POLY-BETA-1,6-N-ACETYL-D-GLUCOSAMINE SYNTHASE"/>
    <property type="match status" value="1"/>
</dbReference>
<dbReference type="InterPro" id="IPR029044">
    <property type="entry name" value="Nucleotide-diphossugar_trans"/>
</dbReference>
<dbReference type="RefSeq" id="WP_013633367.1">
    <property type="nucleotide sequence ID" value="NC_015177.1"/>
</dbReference>
<organism evidence="3 4">
    <name type="scientific">Pseudopedobacter saltans (strain ATCC 51119 / DSM 12145 / JCM 21818 / CCUG 39354 / LMG 10337 / NBRC 100064 / NCIMB 13643)</name>
    <name type="common">Pedobacter saltans</name>
    <dbReference type="NCBI Taxonomy" id="762903"/>
    <lineage>
        <taxon>Bacteria</taxon>
        <taxon>Pseudomonadati</taxon>
        <taxon>Bacteroidota</taxon>
        <taxon>Sphingobacteriia</taxon>
        <taxon>Sphingobacteriales</taxon>
        <taxon>Sphingobacteriaceae</taxon>
        <taxon>Pseudopedobacter</taxon>
    </lineage>
</organism>
<evidence type="ECO:0000313" key="3">
    <source>
        <dbReference type="EMBL" id="ADY52881.1"/>
    </source>
</evidence>
<dbReference type="GO" id="GO:0016740">
    <property type="term" value="F:transferase activity"/>
    <property type="evidence" value="ECO:0007669"/>
    <property type="project" value="UniProtKB-KW"/>
</dbReference>
<sequence>MTAPISAVILTYNEENNIKDCIDSVYGFAEEIFIVDSGSTDRTLTILAQYENIKVINHPFENYSQQRNWAISNLPFSTEWILNIDADHRLTPEFKQNVLQHFQIGISQDTNGFLASRKTMFMGKWIKYGGHYPTYHAVLFRKGFGQCEDKLYDQHFKVEGQAIKLKGDIIDLITESLSTFTLRHDKWSNLEAWEQFSQTNYNDRVIKGSLSTGNPIAQRRMLKNIYQKFPLFVRPFIYFFIRYFLRLGFLDGTRGLIFHFLQCFWFRFLIDAKIYELKQRQHEQSAD</sequence>
<protein>
    <submittedName>
        <fullName evidence="3">Glycosyl transferase family 2</fullName>
    </submittedName>
</protein>
<evidence type="ECO:0000256" key="1">
    <source>
        <dbReference type="ARBA" id="ARBA00038494"/>
    </source>
</evidence>
<dbReference type="Pfam" id="PF00535">
    <property type="entry name" value="Glycos_transf_2"/>
    <property type="match status" value="1"/>
</dbReference>
<evidence type="ECO:0000259" key="2">
    <source>
        <dbReference type="Pfam" id="PF00535"/>
    </source>
</evidence>
<proteinExistence type="inferred from homology"/>
<keyword evidence="3" id="KW-0808">Transferase</keyword>
<reference evidence="3 4" key="1">
    <citation type="journal article" date="2011" name="Stand. Genomic Sci.">
        <title>Complete genome sequence of the gliding, heparinolytic Pedobacter saltans type strain (113).</title>
        <authorList>
            <person name="Liolios K."/>
            <person name="Sikorski J."/>
            <person name="Lu M."/>
            <person name="Nolan M."/>
            <person name="Lapidus A."/>
            <person name="Lucas S."/>
            <person name="Hammon N."/>
            <person name="Deshpande S."/>
            <person name="Cheng J.F."/>
            <person name="Tapia R."/>
            <person name="Han C."/>
            <person name="Goodwin L."/>
            <person name="Pitluck S."/>
            <person name="Huntemann M."/>
            <person name="Ivanova N."/>
            <person name="Pagani I."/>
            <person name="Mavromatis K."/>
            <person name="Ovchinikova G."/>
            <person name="Pati A."/>
            <person name="Chen A."/>
            <person name="Palaniappan K."/>
            <person name="Land M."/>
            <person name="Hauser L."/>
            <person name="Brambilla E.M."/>
            <person name="Kotsyurbenko O."/>
            <person name="Rohde M."/>
            <person name="Tindall B.J."/>
            <person name="Abt B."/>
            <person name="Goker M."/>
            <person name="Detter J.C."/>
            <person name="Woyke T."/>
            <person name="Bristow J."/>
            <person name="Eisen J.A."/>
            <person name="Markowitz V."/>
            <person name="Hugenholtz P."/>
            <person name="Klenk H.P."/>
            <person name="Kyrpides N.C."/>
        </authorList>
    </citation>
    <scope>NUCLEOTIDE SEQUENCE [LARGE SCALE GENOMIC DNA]</scope>
    <source>
        <strain evidence="4">ATCC 51119 / DSM 12145 / JCM 21818 / LMG 10337 / NBRC 100064 / NCIMB 13643</strain>
    </source>
</reference>
<dbReference type="EMBL" id="CP002545">
    <property type="protein sequence ID" value="ADY52881.1"/>
    <property type="molecule type" value="Genomic_DNA"/>
</dbReference>
<dbReference type="Gene3D" id="3.90.550.10">
    <property type="entry name" value="Spore Coat Polysaccharide Biosynthesis Protein SpsA, Chain A"/>
    <property type="match status" value="1"/>
</dbReference>
<keyword evidence="4" id="KW-1185">Reference proteome</keyword>
<dbReference type="eggNOG" id="COG0463">
    <property type="taxonomic scope" value="Bacteria"/>
</dbReference>
<dbReference type="STRING" id="762903.Pedsa_2333"/>
<dbReference type="CDD" id="cd02511">
    <property type="entry name" value="Beta4Glucosyltransferase"/>
    <property type="match status" value="1"/>
</dbReference>
<name>F0SD95_PSESL</name>
<evidence type="ECO:0000313" key="4">
    <source>
        <dbReference type="Proteomes" id="UP000000310"/>
    </source>
</evidence>
<dbReference type="SUPFAM" id="SSF53448">
    <property type="entry name" value="Nucleotide-diphospho-sugar transferases"/>
    <property type="match status" value="1"/>
</dbReference>
<accession>F0SD95</accession>
<dbReference type="InterPro" id="IPR001173">
    <property type="entry name" value="Glyco_trans_2-like"/>
</dbReference>
<dbReference type="HOGENOM" id="CLU_065962_0_0_10"/>
<dbReference type="Proteomes" id="UP000000310">
    <property type="component" value="Chromosome"/>
</dbReference>
<comment type="similarity">
    <text evidence="1">Belongs to the glycosyltransferase 2 family. WaaE/KdtX subfamily.</text>
</comment>
<reference evidence="4" key="2">
    <citation type="submission" date="2011-02" db="EMBL/GenBank/DDBJ databases">
        <title>The complete genome of Pedobacter saltans DSM 12145.</title>
        <authorList>
            <consortium name="US DOE Joint Genome Institute (JGI-PGF)"/>
            <person name="Lucas S."/>
            <person name="Copeland A."/>
            <person name="Lapidus A."/>
            <person name="Bruce D."/>
            <person name="Goodwin L."/>
            <person name="Pitluck S."/>
            <person name="Kyrpides N."/>
            <person name="Mavromatis K."/>
            <person name="Pagani I."/>
            <person name="Ivanova N."/>
            <person name="Ovchinnikova G."/>
            <person name="Lu M."/>
            <person name="Detter J.C."/>
            <person name="Han C."/>
            <person name="Land M."/>
            <person name="Hauser L."/>
            <person name="Markowitz V."/>
            <person name="Cheng J.-F."/>
            <person name="Hugenholtz P."/>
            <person name="Woyke T."/>
            <person name="Wu D."/>
            <person name="Tindall B."/>
            <person name="Pomrenke H.G."/>
            <person name="Brambilla E."/>
            <person name="Klenk H.-P."/>
            <person name="Eisen J.A."/>
        </authorList>
    </citation>
    <scope>NUCLEOTIDE SEQUENCE [LARGE SCALE GENOMIC DNA]</scope>
    <source>
        <strain evidence="4">ATCC 51119 / DSM 12145 / JCM 21818 / LMG 10337 / NBRC 100064 / NCIMB 13643</strain>
    </source>
</reference>
<feature type="domain" description="Glycosyltransferase 2-like" evidence="2">
    <location>
        <begin position="6"/>
        <end position="103"/>
    </location>
</feature>
<gene>
    <name evidence="3" type="ordered locus">Pedsa_2333</name>
</gene>
<dbReference type="PANTHER" id="PTHR43630:SF2">
    <property type="entry name" value="GLYCOSYLTRANSFERASE"/>
    <property type="match status" value="1"/>
</dbReference>
<dbReference type="KEGG" id="psn:Pedsa_2333"/>